<feature type="region of interest" description="Disordered" evidence="1">
    <location>
        <begin position="1"/>
        <end position="23"/>
    </location>
</feature>
<protein>
    <submittedName>
        <fullName evidence="2">Uncharacterized protein</fullName>
    </submittedName>
</protein>
<sequence length="93" mass="10137">MSPTRSSTSAGGGAEMSLLGGVGRRETRRCGGAISWELLLPGPVQPARMREPARWGQGVNNGHVSCFDRSSSSLLCRLAPFSSSSFWRKRMFY</sequence>
<name>A0A0A9GUX3_ARUDO</name>
<organism evidence="2">
    <name type="scientific">Arundo donax</name>
    <name type="common">Giant reed</name>
    <name type="synonym">Donax arundinaceus</name>
    <dbReference type="NCBI Taxonomy" id="35708"/>
    <lineage>
        <taxon>Eukaryota</taxon>
        <taxon>Viridiplantae</taxon>
        <taxon>Streptophyta</taxon>
        <taxon>Embryophyta</taxon>
        <taxon>Tracheophyta</taxon>
        <taxon>Spermatophyta</taxon>
        <taxon>Magnoliopsida</taxon>
        <taxon>Liliopsida</taxon>
        <taxon>Poales</taxon>
        <taxon>Poaceae</taxon>
        <taxon>PACMAD clade</taxon>
        <taxon>Arundinoideae</taxon>
        <taxon>Arundineae</taxon>
        <taxon>Arundo</taxon>
    </lineage>
</organism>
<proteinExistence type="predicted"/>
<dbReference type="AlphaFoldDB" id="A0A0A9GUX3"/>
<evidence type="ECO:0000256" key="1">
    <source>
        <dbReference type="SAM" id="MobiDB-lite"/>
    </source>
</evidence>
<reference evidence="2" key="1">
    <citation type="submission" date="2014-09" db="EMBL/GenBank/DDBJ databases">
        <authorList>
            <person name="Magalhaes I.L.F."/>
            <person name="Oliveira U."/>
            <person name="Santos F.R."/>
            <person name="Vidigal T.H.D.A."/>
            <person name="Brescovit A.D."/>
            <person name="Santos A.J."/>
        </authorList>
    </citation>
    <scope>NUCLEOTIDE SEQUENCE</scope>
    <source>
        <tissue evidence="2">Shoot tissue taken approximately 20 cm above the soil surface</tissue>
    </source>
</reference>
<evidence type="ECO:0000313" key="2">
    <source>
        <dbReference type="EMBL" id="JAE26361.1"/>
    </source>
</evidence>
<accession>A0A0A9GUX3</accession>
<reference evidence="2" key="2">
    <citation type="journal article" date="2015" name="Data Brief">
        <title>Shoot transcriptome of the giant reed, Arundo donax.</title>
        <authorList>
            <person name="Barrero R.A."/>
            <person name="Guerrero F.D."/>
            <person name="Moolhuijzen P."/>
            <person name="Goolsby J.A."/>
            <person name="Tidwell J."/>
            <person name="Bellgard S.E."/>
            <person name="Bellgard M.I."/>
        </authorList>
    </citation>
    <scope>NUCLEOTIDE SEQUENCE</scope>
    <source>
        <tissue evidence="2">Shoot tissue taken approximately 20 cm above the soil surface</tissue>
    </source>
</reference>
<dbReference type="EMBL" id="GBRH01171535">
    <property type="protein sequence ID" value="JAE26361.1"/>
    <property type="molecule type" value="Transcribed_RNA"/>
</dbReference>